<gene>
    <name evidence="10" type="ORF">BKP37_04110</name>
</gene>
<dbReference type="EMBL" id="MLQR01000001">
    <property type="protein sequence ID" value="OIJ17641.1"/>
    <property type="molecule type" value="Genomic_DNA"/>
</dbReference>
<name>A0A1S2LYT0_9BACI</name>
<dbReference type="NCBIfam" id="TIGR00796">
    <property type="entry name" value="livcs"/>
    <property type="match status" value="1"/>
</dbReference>
<keyword evidence="6 9" id="KW-0029">Amino-acid transport</keyword>
<dbReference type="PANTHER" id="PTHR30588">
    <property type="entry name" value="BRANCHED-CHAIN AMINO ACID TRANSPORT SYSTEM 2 CARRIER PROTEIN"/>
    <property type="match status" value="1"/>
</dbReference>
<reference evidence="10 11" key="1">
    <citation type="submission" date="2016-10" db="EMBL/GenBank/DDBJ databases">
        <title>Draft genome sequences of four alkaliphilic bacteria belonging to the Anaerobacillus genus.</title>
        <authorList>
            <person name="Bassil N.M."/>
            <person name="Lloyd J.R."/>
        </authorList>
    </citation>
    <scope>NUCLEOTIDE SEQUENCE [LARGE SCALE GENOMIC DNA]</scope>
    <source>
        <strain evidence="10 11">DSM 18345</strain>
    </source>
</reference>
<dbReference type="GO" id="GO:0015818">
    <property type="term" value="P:isoleucine transport"/>
    <property type="evidence" value="ECO:0007669"/>
    <property type="project" value="TreeGrafter"/>
</dbReference>
<evidence type="ECO:0000256" key="4">
    <source>
        <dbReference type="ARBA" id="ARBA00022475"/>
    </source>
</evidence>
<keyword evidence="3 9" id="KW-0813">Transport</keyword>
<dbReference type="GO" id="GO:0005886">
    <property type="term" value="C:plasma membrane"/>
    <property type="evidence" value="ECO:0007669"/>
    <property type="project" value="UniProtKB-SubCell"/>
</dbReference>
<comment type="function">
    <text evidence="9">Component of the transport system for branched-chain amino acids.</text>
</comment>
<comment type="subcellular location">
    <subcellularLocation>
        <location evidence="1 9">Cell membrane</location>
        <topology evidence="1 9">Multi-pass membrane protein</topology>
    </subcellularLocation>
</comment>
<evidence type="ECO:0000256" key="3">
    <source>
        <dbReference type="ARBA" id="ARBA00022448"/>
    </source>
</evidence>
<feature type="transmembrane region" description="Helical" evidence="9">
    <location>
        <begin position="228"/>
        <end position="246"/>
    </location>
</feature>
<accession>A0A1S2LYT0</accession>
<evidence type="ECO:0000256" key="8">
    <source>
        <dbReference type="ARBA" id="ARBA00023136"/>
    </source>
</evidence>
<proteinExistence type="inferred from homology"/>
<evidence type="ECO:0000256" key="6">
    <source>
        <dbReference type="ARBA" id="ARBA00022970"/>
    </source>
</evidence>
<feature type="transmembrane region" description="Helical" evidence="9">
    <location>
        <begin position="74"/>
        <end position="95"/>
    </location>
</feature>
<dbReference type="GO" id="GO:0015188">
    <property type="term" value="F:L-isoleucine transmembrane transporter activity"/>
    <property type="evidence" value="ECO:0007669"/>
    <property type="project" value="TreeGrafter"/>
</dbReference>
<keyword evidence="7 9" id="KW-1133">Transmembrane helix</keyword>
<dbReference type="GO" id="GO:0005304">
    <property type="term" value="F:L-valine transmembrane transporter activity"/>
    <property type="evidence" value="ECO:0007669"/>
    <property type="project" value="TreeGrafter"/>
</dbReference>
<keyword evidence="11" id="KW-1185">Reference proteome</keyword>
<feature type="transmembrane region" description="Helical" evidence="9">
    <location>
        <begin position="275"/>
        <end position="295"/>
    </location>
</feature>
<dbReference type="InterPro" id="IPR004685">
    <property type="entry name" value="Brnchd-chn_aa_trnsp_Livcs"/>
</dbReference>
<protein>
    <recommendedName>
        <fullName evidence="9">Branched-chain amino acid transport system carrier protein</fullName>
    </recommendedName>
</protein>
<sequence length="440" mass="47456">MKMKDTLLVGLMLFALFFGAGNLIYPPFLGMEAGSSFWPAMIGFVITGVGLPIITIAAIALVKGGAEGLASRVHPLFSFVFITAVYLAIGPFFAIPRGATVAFEMSVKPFADGSTFLLFFSIIFFTLVYFVSLNPSKMVDRIGQWLTPALLLAIIALAVASFFNLEYVPGAPSAKYEASPFFTGFIEGYLTMDTIAALAFGIIVITAFKEKGITDQRILLKQSVKAGIIAGIGLAFVYISIGWMGVKMTGLGSYENGSSILSSAANLLFGPNGKMLLGLIVLLACFTTCVGLTIACSQYFTKHTSKISYKTSVTAIVLFSLFVSNLGLNQIITLSVPVLVMVYPLTIVLVTLVFLDRLFKGSQMVYRGTVLFTGLVSLYDGLSMYGLQITFIQRFIDQLPLAQLGLAWFLPAIVGGFVGFFLEKMKKSSVIKKEKSNNAA</sequence>
<dbReference type="AlphaFoldDB" id="A0A1S2LYT0"/>
<feature type="transmembrane region" description="Helical" evidence="9">
    <location>
        <begin position="334"/>
        <end position="355"/>
    </location>
</feature>
<feature type="transmembrane region" description="Helical" evidence="9">
    <location>
        <begin position="145"/>
        <end position="165"/>
    </location>
</feature>
<evidence type="ECO:0000256" key="9">
    <source>
        <dbReference type="RuleBase" id="RU362122"/>
    </source>
</evidence>
<feature type="transmembrane region" description="Helical" evidence="9">
    <location>
        <begin position="364"/>
        <end position="382"/>
    </location>
</feature>
<feature type="transmembrane region" description="Helical" evidence="9">
    <location>
        <begin position="402"/>
        <end position="422"/>
    </location>
</feature>
<feature type="transmembrane region" description="Helical" evidence="9">
    <location>
        <begin position="7"/>
        <end position="25"/>
    </location>
</feature>
<evidence type="ECO:0000256" key="5">
    <source>
        <dbReference type="ARBA" id="ARBA00022692"/>
    </source>
</evidence>
<evidence type="ECO:0000256" key="2">
    <source>
        <dbReference type="ARBA" id="ARBA00008540"/>
    </source>
</evidence>
<evidence type="ECO:0000313" key="10">
    <source>
        <dbReference type="EMBL" id="OIJ17641.1"/>
    </source>
</evidence>
<feature type="transmembrane region" description="Helical" evidence="9">
    <location>
        <begin position="115"/>
        <end position="133"/>
    </location>
</feature>
<dbReference type="GO" id="GO:0015190">
    <property type="term" value="F:L-leucine transmembrane transporter activity"/>
    <property type="evidence" value="ECO:0007669"/>
    <property type="project" value="TreeGrafter"/>
</dbReference>
<evidence type="ECO:0000256" key="7">
    <source>
        <dbReference type="ARBA" id="ARBA00022989"/>
    </source>
</evidence>
<evidence type="ECO:0000313" key="11">
    <source>
        <dbReference type="Proteomes" id="UP000179524"/>
    </source>
</evidence>
<organism evidence="10 11">
    <name type="scientific">Anaerobacillus alkalilacustris</name>
    <dbReference type="NCBI Taxonomy" id="393763"/>
    <lineage>
        <taxon>Bacteria</taxon>
        <taxon>Bacillati</taxon>
        <taxon>Bacillota</taxon>
        <taxon>Bacilli</taxon>
        <taxon>Bacillales</taxon>
        <taxon>Bacillaceae</taxon>
        <taxon>Anaerobacillus</taxon>
    </lineage>
</organism>
<feature type="transmembrane region" description="Helical" evidence="9">
    <location>
        <begin position="185"/>
        <end position="208"/>
    </location>
</feature>
<evidence type="ECO:0000256" key="1">
    <source>
        <dbReference type="ARBA" id="ARBA00004651"/>
    </source>
</evidence>
<comment type="caution">
    <text evidence="10">The sequence shown here is derived from an EMBL/GenBank/DDBJ whole genome shotgun (WGS) entry which is preliminary data.</text>
</comment>
<dbReference type="PANTHER" id="PTHR30588:SF0">
    <property type="entry name" value="BRANCHED-CHAIN AMINO ACID PERMEASE BRNQ"/>
    <property type="match status" value="1"/>
</dbReference>
<dbReference type="Proteomes" id="UP000179524">
    <property type="component" value="Unassembled WGS sequence"/>
</dbReference>
<feature type="transmembrane region" description="Helical" evidence="9">
    <location>
        <begin position="307"/>
        <end position="328"/>
    </location>
</feature>
<dbReference type="Pfam" id="PF05525">
    <property type="entry name" value="Branch_AA_trans"/>
    <property type="match status" value="1"/>
</dbReference>
<keyword evidence="5 9" id="KW-0812">Transmembrane</keyword>
<comment type="similarity">
    <text evidence="2 9">Belongs to the branched chain amino acid transporter family.</text>
</comment>
<feature type="transmembrane region" description="Helical" evidence="9">
    <location>
        <begin position="37"/>
        <end position="62"/>
    </location>
</feature>
<keyword evidence="4" id="KW-1003">Cell membrane</keyword>
<dbReference type="Gene3D" id="1.20.1740.10">
    <property type="entry name" value="Amino acid/polyamine transporter I"/>
    <property type="match status" value="1"/>
</dbReference>
<dbReference type="OrthoDB" id="9783920at2"/>
<keyword evidence="8 9" id="KW-0472">Membrane</keyword>
<dbReference type="RefSeq" id="WP_071308365.1">
    <property type="nucleotide sequence ID" value="NZ_MLQR01000001.1"/>
</dbReference>
<dbReference type="GO" id="GO:0015820">
    <property type="term" value="P:L-leucine transport"/>
    <property type="evidence" value="ECO:0007669"/>
    <property type="project" value="TreeGrafter"/>
</dbReference>